<dbReference type="EMBL" id="JAAQRI010000020">
    <property type="protein sequence ID" value="KAF5649720.1"/>
    <property type="molecule type" value="Genomic_DNA"/>
</dbReference>
<accession>A0A8H5SAA7</accession>
<sequence>MDATNKNTVRIQPDPPSYQPHIHDIFAISSQHLHDISTTLFIQEYYVLTHYIGTSGQRGSNQWGRGRGQGSTTSYELFNHNLNTRGGEAPPPPKPRRLFCSVCHKANHTADACLSLPGNIMIVSGGSSVAPPGTIVRVGRKLESKVAKMNIGRN</sequence>
<keyword evidence="2" id="KW-1185">Reference proteome</keyword>
<proteinExistence type="predicted"/>
<comment type="caution">
    <text evidence="1">The sequence shown here is derived from an EMBL/GenBank/DDBJ whole genome shotgun (WGS) entry which is preliminary data.</text>
</comment>
<name>A0A8H5SAA7_9HYPO</name>
<dbReference type="OrthoDB" id="5105531at2759"/>
<dbReference type="AlphaFoldDB" id="A0A8H5SAA7"/>
<dbReference type="Proteomes" id="UP000530670">
    <property type="component" value="Unassembled WGS sequence"/>
</dbReference>
<gene>
    <name evidence="1" type="ORF">FTJAE_829</name>
</gene>
<dbReference type="GeneID" id="59307360"/>
<reference evidence="1 2" key="1">
    <citation type="submission" date="2020-05" db="EMBL/GenBank/DDBJ databases">
        <title>Identification and distribution of gene clusters putatively required for synthesis of sphingolipid metabolism inhibitors in phylogenetically diverse species of the filamentous fungus Fusarium.</title>
        <authorList>
            <person name="Kim H.-S."/>
            <person name="Busman M."/>
            <person name="Brown D.W."/>
            <person name="Divon H."/>
            <person name="Uhlig S."/>
            <person name="Proctor R.H."/>
        </authorList>
    </citation>
    <scope>NUCLEOTIDE SEQUENCE [LARGE SCALE GENOMIC DNA]</scope>
    <source>
        <strain evidence="1 2">NRRL 66243</strain>
    </source>
</reference>
<organism evidence="1 2">
    <name type="scientific">Fusarium tjaetaba</name>
    <dbReference type="NCBI Taxonomy" id="1567544"/>
    <lineage>
        <taxon>Eukaryota</taxon>
        <taxon>Fungi</taxon>
        <taxon>Dikarya</taxon>
        <taxon>Ascomycota</taxon>
        <taxon>Pezizomycotina</taxon>
        <taxon>Sordariomycetes</taxon>
        <taxon>Hypocreomycetidae</taxon>
        <taxon>Hypocreales</taxon>
        <taxon>Nectriaceae</taxon>
        <taxon>Fusarium</taxon>
        <taxon>Fusarium fujikuroi species complex</taxon>
    </lineage>
</organism>
<protein>
    <submittedName>
        <fullName evidence="1">Uncharacterized protein</fullName>
    </submittedName>
</protein>
<evidence type="ECO:0000313" key="2">
    <source>
        <dbReference type="Proteomes" id="UP000530670"/>
    </source>
</evidence>
<dbReference type="RefSeq" id="XP_037212021.1">
    <property type="nucleotide sequence ID" value="XM_037355090.1"/>
</dbReference>
<evidence type="ECO:0000313" key="1">
    <source>
        <dbReference type="EMBL" id="KAF5649720.1"/>
    </source>
</evidence>